<keyword evidence="6" id="KW-1185">Reference proteome</keyword>
<proteinExistence type="predicted"/>
<comment type="caution">
    <text evidence="5">The sequence shown here is derived from an EMBL/GenBank/DDBJ whole genome shotgun (WGS) entry which is preliminary data.</text>
</comment>
<protein>
    <submittedName>
        <fullName evidence="5">RxLR effector protein</fullName>
    </submittedName>
</protein>
<gene>
    <name evidence="5" type="ORF">PHMEG_0003087</name>
</gene>
<dbReference type="STRING" id="4795.A0A225WZ20"/>
<dbReference type="Proteomes" id="UP000198211">
    <property type="component" value="Unassembled WGS sequence"/>
</dbReference>
<dbReference type="PROSITE" id="PS00893">
    <property type="entry name" value="NUDIX_BOX"/>
    <property type="match status" value="1"/>
</dbReference>
<dbReference type="GO" id="GO:0005737">
    <property type="term" value="C:cytoplasm"/>
    <property type="evidence" value="ECO:0007669"/>
    <property type="project" value="TreeGrafter"/>
</dbReference>
<dbReference type="PANTHER" id="PTHR12629:SF0">
    <property type="entry name" value="DIPHOSPHOINOSITOL-POLYPHOSPHATE DIPHOSPHATASE"/>
    <property type="match status" value="1"/>
</dbReference>
<feature type="chain" id="PRO_5012420552" evidence="3">
    <location>
        <begin position="19"/>
        <end position="261"/>
    </location>
</feature>
<name>A0A225WZ20_9STRA</name>
<dbReference type="GO" id="GO:0016787">
    <property type="term" value="F:hydrolase activity"/>
    <property type="evidence" value="ECO:0007669"/>
    <property type="project" value="UniProtKB-KW"/>
</dbReference>
<keyword evidence="3" id="KW-0732">Signal</keyword>
<keyword evidence="2" id="KW-0378">Hydrolase</keyword>
<sequence length="261" mass="28386">MRELTVVTLIAFASVALGSISSSCSENAIEPGVKHLARTLSLNPKQVTRSLRQYDFRDVVEPEGERGIGGISEKADDILRKAEGLIGKGQLSSTLNGAVSKALMVADDAATISRSMEKYPKGLSTATMKQIRIVEEMRLNDIATWTKETGSGMRRKIEPFEGIKIAPKKYLEAHVGKDLKRYGEDGSRLVSAAVVSRSAKEGGGDVLLISNSKPSNRDFLLPKGGWEKHEGIEHAALREVIEEGGVCRRRCSICFSLLTTI</sequence>
<dbReference type="GO" id="GO:0005634">
    <property type="term" value="C:nucleus"/>
    <property type="evidence" value="ECO:0007669"/>
    <property type="project" value="TreeGrafter"/>
</dbReference>
<organism evidence="5 6">
    <name type="scientific">Phytophthora megakarya</name>
    <dbReference type="NCBI Taxonomy" id="4795"/>
    <lineage>
        <taxon>Eukaryota</taxon>
        <taxon>Sar</taxon>
        <taxon>Stramenopiles</taxon>
        <taxon>Oomycota</taxon>
        <taxon>Peronosporomycetes</taxon>
        <taxon>Peronosporales</taxon>
        <taxon>Peronosporaceae</taxon>
        <taxon>Phytophthora</taxon>
    </lineage>
</organism>
<dbReference type="Gene3D" id="3.90.79.10">
    <property type="entry name" value="Nucleoside Triphosphate Pyrophosphohydrolase"/>
    <property type="match status" value="1"/>
</dbReference>
<keyword evidence="1" id="KW-0479">Metal-binding</keyword>
<dbReference type="GO" id="GO:0046872">
    <property type="term" value="F:metal ion binding"/>
    <property type="evidence" value="ECO:0007669"/>
    <property type="project" value="UniProtKB-KW"/>
</dbReference>
<dbReference type="PANTHER" id="PTHR12629">
    <property type="entry name" value="DIPHOSPHOINOSITOL POLYPHOSPHATE PHOSPHOHYDROLASE"/>
    <property type="match status" value="1"/>
</dbReference>
<dbReference type="OrthoDB" id="128927at2759"/>
<evidence type="ECO:0000256" key="1">
    <source>
        <dbReference type="ARBA" id="ARBA00022723"/>
    </source>
</evidence>
<dbReference type="EMBL" id="NBNE01000151">
    <property type="protein sequence ID" value="OWZ22248.1"/>
    <property type="molecule type" value="Genomic_DNA"/>
</dbReference>
<evidence type="ECO:0000256" key="3">
    <source>
        <dbReference type="SAM" id="SignalP"/>
    </source>
</evidence>
<evidence type="ECO:0000313" key="5">
    <source>
        <dbReference type="EMBL" id="OWZ22248.1"/>
    </source>
</evidence>
<feature type="signal peptide" evidence="3">
    <location>
        <begin position="1"/>
        <end position="18"/>
    </location>
</feature>
<reference evidence="6" key="1">
    <citation type="submission" date="2017-03" db="EMBL/GenBank/DDBJ databases">
        <title>Phytopthora megakarya and P. palmivora, two closely related causual agents of cacao black pod achieved similar genome size and gene model numbers by different mechanisms.</title>
        <authorList>
            <person name="Ali S."/>
            <person name="Shao J."/>
            <person name="Larry D.J."/>
            <person name="Kronmiller B."/>
            <person name="Shen D."/>
            <person name="Strem M.D."/>
            <person name="Melnick R.L."/>
            <person name="Guiltinan M.J."/>
            <person name="Tyler B.M."/>
            <person name="Meinhardt L.W."/>
            <person name="Bailey B.A."/>
        </authorList>
    </citation>
    <scope>NUCLEOTIDE SEQUENCE [LARGE SCALE GENOMIC DNA]</scope>
    <source>
        <strain evidence="6">zdho120</strain>
    </source>
</reference>
<dbReference type="PROSITE" id="PS51257">
    <property type="entry name" value="PROKAR_LIPOPROTEIN"/>
    <property type="match status" value="1"/>
</dbReference>
<dbReference type="AlphaFoldDB" id="A0A225WZ20"/>
<dbReference type="InterPro" id="IPR015797">
    <property type="entry name" value="NUDIX_hydrolase-like_dom_sf"/>
</dbReference>
<evidence type="ECO:0000256" key="2">
    <source>
        <dbReference type="ARBA" id="ARBA00022801"/>
    </source>
</evidence>
<dbReference type="SUPFAM" id="SSF55811">
    <property type="entry name" value="Nudix"/>
    <property type="match status" value="1"/>
</dbReference>
<feature type="domain" description="Nudix hydrolase" evidence="4">
    <location>
        <begin position="190"/>
        <end position="248"/>
    </location>
</feature>
<accession>A0A225WZ20</accession>
<dbReference type="InterPro" id="IPR020084">
    <property type="entry name" value="NUDIX_hydrolase_CS"/>
</dbReference>
<evidence type="ECO:0000313" key="6">
    <source>
        <dbReference type="Proteomes" id="UP000198211"/>
    </source>
</evidence>
<evidence type="ECO:0000259" key="4">
    <source>
        <dbReference type="Pfam" id="PF00293"/>
    </source>
</evidence>
<dbReference type="InterPro" id="IPR000086">
    <property type="entry name" value="NUDIX_hydrolase_dom"/>
</dbReference>
<dbReference type="Pfam" id="PF00293">
    <property type="entry name" value="NUDIX"/>
    <property type="match status" value="1"/>
</dbReference>